<organism evidence="3 4">
    <name type="scientific">Ogataea polymorpha</name>
    <dbReference type="NCBI Taxonomy" id="460523"/>
    <lineage>
        <taxon>Eukaryota</taxon>
        <taxon>Fungi</taxon>
        <taxon>Dikarya</taxon>
        <taxon>Ascomycota</taxon>
        <taxon>Saccharomycotina</taxon>
        <taxon>Pichiomycetes</taxon>
        <taxon>Pichiales</taxon>
        <taxon>Pichiaceae</taxon>
        <taxon>Ogataea</taxon>
    </lineage>
</organism>
<comment type="caution">
    <text evidence="3">The sequence shown here is derived from an EMBL/GenBank/DDBJ whole genome shotgun (WGS) entry which is preliminary data.</text>
</comment>
<dbReference type="InterPro" id="IPR036317">
    <property type="entry name" value="Cullin_homology_sf"/>
</dbReference>
<proteinExistence type="inferred from homology"/>
<dbReference type="InterPro" id="IPR057975">
    <property type="entry name" value="TPR_ANAPC2"/>
</dbReference>
<dbReference type="SUPFAM" id="SSF75632">
    <property type="entry name" value="Cullin homology domain"/>
    <property type="match status" value="1"/>
</dbReference>
<dbReference type="Pfam" id="PF25773">
    <property type="entry name" value="TPR_ANAPC2"/>
    <property type="match status" value="1"/>
</dbReference>
<accession>A0A9P8TFN1</accession>
<evidence type="ECO:0000256" key="1">
    <source>
        <dbReference type="PROSITE-ProRule" id="PRU00330"/>
    </source>
</evidence>
<dbReference type="GO" id="GO:0005680">
    <property type="term" value="C:anaphase-promoting complex"/>
    <property type="evidence" value="ECO:0007669"/>
    <property type="project" value="TreeGrafter"/>
</dbReference>
<evidence type="ECO:0000313" key="4">
    <source>
        <dbReference type="Proteomes" id="UP000788993"/>
    </source>
</evidence>
<sequence>MQLSLNAQNFLEVFALPSANSSSLEQEDPSSNSSQILDWIAEVLDAQNADLKEPPLRVRNSLRNIGTGNEILFDGLLRLLRFHLNKQGRQLVQSIAESSQTIRNVSGLFEWIINVRQKTMYFASVTNLIADHVRLVTRCINAIFQATALDPVVFANLREWYDTGLFSDPGMISHQQLVETAQILIQIELGDELTQLVIELFKDRIKLHVQTKCSRVWNRPVLQDLSKWTHQILVPKLGDILPSCNLSSLDVLVKNELVKLRVGESFDIVVDYPDSTFALEELRACMSTPEQNAQLVNTFIHLSRKRLLHAGVNTIDIIKCYISTIRSFLIIDHRGVLLDKVCRPIRAYLRDREDTIERIVFALLDTSTDNKLIELAIELRQSDKKKHLTQEMERDLDWTPDPVDALPDFRKGVVEDVVESLLSIFDSKDVFMSELTKVFSEQLLRITNYDVREVYGKLQLLKSRFGNSEFGSLDVMMKDIIQSRKLDKLINSDKVHASIISHMYWPELPEEKFKLPDEIQTNLQNYEEEFKRKKKGRKLTIFPSLTYVDIDVEIGNQVRNFKVSADKASILYSFLDIPKGSEVKLAIICMKLQMSLKLVSEGLLFWVKQGVLKDCGINTYKINE</sequence>
<dbReference type="GO" id="GO:0070979">
    <property type="term" value="P:protein K11-linked ubiquitination"/>
    <property type="evidence" value="ECO:0007669"/>
    <property type="project" value="TreeGrafter"/>
</dbReference>
<dbReference type="Gene3D" id="3.30.230.130">
    <property type="entry name" value="Cullin, Chain C, Domain 2"/>
    <property type="match status" value="1"/>
</dbReference>
<dbReference type="GO" id="GO:0031625">
    <property type="term" value="F:ubiquitin protein ligase binding"/>
    <property type="evidence" value="ECO:0007669"/>
    <property type="project" value="InterPro"/>
</dbReference>
<dbReference type="GO" id="GO:0006511">
    <property type="term" value="P:ubiquitin-dependent protein catabolic process"/>
    <property type="evidence" value="ECO:0007669"/>
    <property type="project" value="InterPro"/>
</dbReference>
<comment type="similarity">
    <text evidence="1">Belongs to the cullin family.</text>
</comment>
<evidence type="ECO:0000313" key="3">
    <source>
        <dbReference type="EMBL" id="KAH3676626.1"/>
    </source>
</evidence>
<dbReference type="Pfam" id="PF26557">
    <property type="entry name" value="Cullin_AB"/>
    <property type="match status" value="1"/>
</dbReference>
<dbReference type="PROSITE" id="PS50069">
    <property type="entry name" value="CULLIN_2"/>
    <property type="match status" value="1"/>
</dbReference>
<dbReference type="AlphaFoldDB" id="A0A9P8TFN1"/>
<gene>
    <name evidence="3" type="ORF">OGATHE_001115</name>
</gene>
<name>A0A9P8TFN1_9ASCO</name>
<dbReference type="GO" id="GO:0007091">
    <property type="term" value="P:metaphase/anaphase transition of mitotic cell cycle"/>
    <property type="evidence" value="ECO:0007669"/>
    <property type="project" value="TreeGrafter"/>
</dbReference>
<reference evidence="3" key="2">
    <citation type="submission" date="2021-01" db="EMBL/GenBank/DDBJ databases">
        <authorList>
            <person name="Schikora-Tamarit M.A."/>
        </authorList>
    </citation>
    <scope>NUCLEOTIDE SEQUENCE</scope>
    <source>
        <strain evidence="3">NCAIM Y.01608</strain>
    </source>
</reference>
<dbReference type="InterPro" id="IPR044554">
    <property type="entry name" value="ANAPC2"/>
</dbReference>
<feature type="domain" description="Cullin family profile" evidence="2">
    <location>
        <begin position="421"/>
        <end position="607"/>
    </location>
</feature>
<reference evidence="3" key="1">
    <citation type="journal article" date="2021" name="Open Biol.">
        <title>Shared evolutionary footprints suggest mitochondrial oxidative damage underlies multiple complex I losses in fungi.</title>
        <authorList>
            <person name="Schikora-Tamarit M.A."/>
            <person name="Marcet-Houben M."/>
            <person name="Nosek J."/>
            <person name="Gabaldon T."/>
        </authorList>
    </citation>
    <scope>NUCLEOTIDE SEQUENCE</scope>
    <source>
        <strain evidence="3">NCAIM Y.01608</strain>
    </source>
</reference>
<dbReference type="InterPro" id="IPR016158">
    <property type="entry name" value="Cullin_homology"/>
</dbReference>
<dbReference type="EMBL" id="JAEUBD010000146">
    <property type="protein sequence ID" value="KAH3676626.1"/>
    <property type="molecule type" value="Genomic_DNA"/>
</dbReference>
<protein>
    <recommendedName>
        <fullName evidence="2">Cullin family profile domain-containing protein</fullName>
    </recommendedName>
</protein>
<dbReference type="InterPro" id="IPR059120">
    <property type="entry name" value="Cullin-like_AB"/>
</dbReference>
<dbReference type="PANTHER" id="PTHR45957">
    <property type="entry name" value="ANAPHASE-PROMOTING COMPLEX SUBUNIT 2"/>
    <property type="match status" value="1"/>
</dbReference>
<dbReference type="SMART" id="SM00182">
    <property type="entry name" value="CULLIN"/>
    <property type="match status" value="1"/>
</dbReference>
<dbReference type="PANTHER" id="PTHR45957:SF1">
    <property type="entry name" value="ANAPHASE-PROMOTING COMPLEX SUBUNIT 2"/>
    <property type="match status" value="1"/>
</dbReference>
<dbReference type="Proteomes" id="UP000788993">
    <property type="component" value="Unassembled WGS sequence"/>
</dbReference>
<keyword evidence="4" id="KW-1185">Reference proteome</keyword>
<evidence type="ECO:0000259" key="2">
    <source>
        <dbReference type="PROSITE" id="PS50069"/>
    </source>
</evidence>